<comment type="caution">
    <text evidence="5">The sequence shown here is derived from an EMBL/GenBank/DDBJ whole genome shotgun (WGS) entry which is preliminary data.</text>
</comment>
<evidence type="ECO:0000256" key="1">
    <source>
        <dbReference type="PIRSR" id="PIRSR039004-1"/>
    </source>
</evidence>
<dbReference type="PANTHER" id="PTHR42717:SF1">
    <property type="entry name" value="IMIDAZOLONEPROPIONASE AND RELATED AMIDOHYDROLASES"/>
    <property type="match status" value="1"/>
</dbReference>
<dbReference type="Pfam" id="PF01979">
    <property type="entry name" value="Amidohydro_1"/>
    <property type="match status" value="1"/>
</dbReference>
<keyword evidence="1" id="KW-0862">Zinc</keyword>
<feature type="binding site" evidence="1">
    <location>
        <position position="63"/>
    </location>
    <ligand>
        <name>Zn(2+)</name>
        <dbReference type="ChEBI" id="CHEBI:29105"/>
        <label>1</label>
    </ligand>
</feature>
<feature type="domain" description="Amidohydrolase-related" evidence="4">
    <location>
        <begin position="261"/>
        <end position="332"/>
    </location>
</feature>
<dbReference type="PIRSF" id="PIRSF039004">
    <property type="entry name" value="ADE_EF_0837"/>
    <property type="match status" value="1"/>
</dbReference>
<dbReference type="GO" id="GO:0046872">
    <property type="term" value="F:metal ion binding"/>
    <property type="evidence" value="ECO:0007669"/>
    <property type="project" value="UniProtKB-KW"/>
</dbReference>
<dbReference type="GO" id="GO:0016810">
    <property type="term" value="F:hydrolase activity, acting on carbon-nitrogen (but not peptide) bonds"/>
    <property type="evidence" value="ECO:0007669"/>
    <property type="project" value="InterPro"/>
</dbReference>
<evidence type="ECO:0000313" key="5">
    <source>
        <dbReference type="EMBL" id="GIF79788.1"/>
    </source>
</evidence>
<dbReference type="RefSeq" id="WP_203742760.1">
    <property type="nucleotide sequence ID" value="NZ_BONF01000008.1"/>
</dbReference>
<feature type="modified residue" description="N6-carboxylysine" evidence="2">
    <location>
        <position position="158"/>
    </location>
</feature>
<dbReference type="AlphaFoldDB" id="A0A8J3JJP2"/>
<dbReference type="Proteomes" id="UP000601223">
    <property type="component" value="Unassembled WGS sequence"/>
</dbReference>
<dbReference type="SUPFAM" id="SSF51556">
    <property type="entry name" value="Metallo-dependent hydrolases"/>
    <property type="match status" value="1"/>
</dbReference>
<evidence type="ECO:0000259" key="4">
    <source>
        <dbReference type="Pfam" id="PF01979"/>
    </source>
</evidence>
<organism evidence="5 6">
    <name type="scientific">Catellatospora bangladeshensis</name>
    <dbReference type="NCBI Taxonomy" id="310355"/>
    <lineage>
        <taxon>Bacteria</taxon>
        <taxon>Bacillati</taxon>
        <taxon>Actinomycetota</taxon>
        <taxon>Actinomycetes</taxon>
        <taxon>Micromonosporales</taxon>
        <taxon>Micromonosporaceae</taxon>
        <taxon>Catellatospora</taxon>
    </lineage>
</organism>
<evidence type="ECO:0000256" key="3">
    <source>
        <dbReference type="PIRSR" id="PIRSR039004-3"/>
    </source>
</evidence>
<dbReference type="SUPFAM" id="SSF51338">
    <property type="entry name" value="Composite domain of metallo-dependent hydrolases"/>
    <property type="match status" value="1"/>
</dbReference>
<reference evidence="5 6" key="1">
    <citation type="submission" date="2021-01" db="EMBL/GenBank/DDBJ databases">
        <title>Whole genome shotgun sequence of Catellatospora bangladeshensis NBRC 107357.</title>
        <authorList>
            <person name="Komaki H."/>
            <person name="Tamura T."/>
        </authorList>
    </citation>
    <scope>NUCLEOTIDE SEQUENCE [LARGE SCALE GENOMIC DNA]</scope>
    <source>
        <strain evidence="5 6">NBRC 107357</strain>
    </source>
</reference>
<feature type="binding site" evidence="1">
    <location>
        <position position="191"/>
    </location>
    <ligand>
        <name>Zn(2+)</name>
        <dbReference type="ChEBI" id="CHEBI:29105"/>
        <label>2</label>
    </ligand>
</feature>
<feature type="binding site" evidence="1">
    <location>
        <position position="214"/>
    </location>
    <ligand>
        <name>Zn(2+)</name>
        <dbReference type="ChEBI" id="CHEBI:29105"/>
        <label>2</label>
    </ligand>
</feature>
<dbReference type="GO" id="GO:0019213">
    <property type="term" value="F:deacetylase activity"/>
    <property type="evidence" value="ECO:0007669"/>
    <property type="project" value="InterPro"/>
</dbReference>
<dbReference type="Gene3D" id="3.20.20.140">
    <property type="entry name" value="Metal-dependent hydrolases"/>
    <property type="match status" value="1"/>
</dbReference>
<feature type="binding site" description="via carbamate group" evidence="1">
    <location>
        <position position="158"/>
    </location>
    <ligand>
        <name>Zn(2+)</name>
        <dbReference type="ChEBI" id="CHEBI:29105"/>
        <label>1</label>
    </ligand>
</feature>
<name>A0A8J3JJP2_9ACTN</name>
<keyword evidence="6" id="KW-1185">Reference proteome</keyword>
<protein>
    <submittedName>
        <fullName evidence="5">Amidohydrolase</fullName>
    </submittedName>
</protein>
<dbReference type="NCBIfam" id="NF006689">
    <property type="entry name" value="PRK09237.1"/>
    <property type="match status" value="1"/>
</dbReference>
<feature type="binding site" description="via carbamate group" evidence="1">
    <location>
        <position position="158"/>
    </location>
    <ligand>
        <name>Zn(2+)</name>
        <dbReference type="ChEBI" id="CHEBI:29105"/>
        <label>2</label>
    </ligand>
</feature>
<dbReference type="PANTHER" id="PTHR42717">
    <property type="entry name" value="DIHYDROOROTASE-RELATED"/>
    <property type="match status" value="1"/>
</dbReference>
<dbReference type="InterPro" id="IPR032466">
    <property type="entry name" value="Metal_Hydrolase"/>
</dbReference>
<dbReference type="Gene3D" id="2.30.40.10">
    <property type="entry name" value="Urease, subunit C, domain 1"/>
    <property type="match status" value="1"/>
</dbReference>
<accession>A0A8J3JJP2</accession>
<gene>
    <name evidence="5" type="ORF">Cba03nite_11370</name>
</gene>
<keyword evidence="1" id="KW-0479">Metal-binding</keyword>
<evidence type="ECO:0000256" key="2">
    <source>
        <dbReference type="PIRSR" id="PIRSR039004-2"/>
    </source>
</evidence>
<dbReference type="InterPro" id="IPR020043">
    <property type="entry name" value="Deacetylase_Atu3266-like"/>
</dbReference>
<sequence length="420" mass="43272">MAYDLLLTGGRVLDPAGGRDAVLDVAVSGGRIAAVAAGLPRDGAREVVDVSGRLVTPGLVDLHTHVHPGATYWGIDPDPAAWCSGVTTWVDAGSAGAYGLPALREAVRGHAVRVPVLLNISALGLTGRTGESRDLAHCDADLAVATVAANRDLVYGIKARIDAETVGPHGLEPLRRAVTVARACELPLMVHVGAAPPAVADVLPLLRAGDIVTHCASGIAMGRGAPAPAVRRAYDAGVLFDLGHGSGGFAFDVLEEQLAAGMPPHTVSTDLHGRSLHGPVFDLPTTMAKLLAAGMTLPEVVAAATIAPARALALPAGTGTLAEGAPADLAVFTIEHGSFPVADVHGQQRTAPLRLRNEATYVAGRPLPPRLPAPPRPWIPLTDAQRAALADRDRRIRALLTTPLVGPEALADQFPRPTAP</sequence>
<dbReference type="EMBL" id="BONF01000008">
    <property type="protein sequence ID" value="GIF79788.1"/>
    <property type="molecule type" value="Genomic_DNA"/>
</dbReference>
<dbReference type="InterPro" id="IPR011059">
    <property type="entry name" value="Metal-dep_hydrolase_composite"/>
</dbReference>
<feature type="site" description="Transition state stabilizer" evidence="3">
    <location>
        <position position="160"/>
    </location>
</feature>
<dbReference type="InterPro" id="IPR006680">
    <property type="entry name" value="Amidohydro-rel"/>
</dbReference>
<proteinExistence type="predicted"/>
<evidence type="ECO:0000313" key="6">
    <source>
        <dbReference type="Proteomes" id="UP000601223"/>
    </source>
</evidence>
<feature type="binding site" evidence="1">
    <location>
        <position position="65"/>
    </location>
    <ligand>
        <name>Zn(2+)</name>
        <dbReference type="ChEBI" id="CHEBI:29105"/>
        <label>1</label>
    </ligand>
</feature>
<feature type="binding site" evidence="1">
    <location>
        <position position="270"/>
    </location>
    <ligand>
        <name>Zn(2+)</name>
        <dbReference type="ChEBI" id="CHEBI:29105"/>
        <label>1</label>
    </ligand>
</feature>